<dbReference type="OrthoDB" id="4994at2759"/>
<dbReference type="EMBL" id="HE978317">
    <property type="protein sequence ID" value="CCK69856.1"/>
    <property type="molecule type" value="Genomic_DNA"/>
</dbReference>
<comment type="cofactor">
    <cofactor evidence="2">
        <name>Mg(2+)</name>
        <dbReference type="ChEBI" id="CHEBI:18420"/>
    </cofactor>
</comment>
<evidence type="ECO:0000256" key="15">
    <source>
        <dbReference type="ARBA" id="ARBA00047883"/>
    </source>
</evidence>
<keyword evidence="20" id="KW-1185">Reference proteome</keyword>
<evidence type="ECO:0000256" key="3">
    <source>
        <dbReference type="ARBA" id="ARBA00003814"/>
    </source>
</evidence>
<comment type="pathway">
    <text evidence="5">Cofactor biosynthesis; thiamine diphosphate biosynthesis; thiamine phosphate from 4-amino-2-methyl-5-diphosphomethylpyrimidine and 4-methyl-5-(2-phosphoethyl)-thiazole: step 1/1.</text>
</comment>
<dbReference type="InterPro" id="IPR036206">
    <property type="entry name" value="ThiamineP_synth_sf"/>
</dbReference>
<dbReference type="GO" id="GO:0009228">
    <property type="term" value="P:thiamine biosynthetic process"/>
    <property type="evidence" value="ECO:0007669"/>
    <property type="project" value="UniProtKB-KW"/>
</dbReference>
<evidence type="ECO:0000256" key="8">
    <source>
        <dbReference type="ARBA" id="ARBA00022741"/>
    </source>
</evidence>
<dbReference type="InterPro" id="IPR000417">
    <property type="entry name" value="Hyethyz_kinase"/>
</dbReference>
<evidence type="ECO:0000256" key="9">
    <source>
        <dbReference type="ARBA" id="ARBA00022777"/>
    </source>
</evidence>
<dbReference type="FunFam" id="3.20.20.70:FF:000104">
    <property type="entry name" value="Thiamine biosynthetic bifunctional enzyme"/>
    <property type="match status" value="1"/>
</dbReference>
<dbReference type="eggNOG" id="ENOG502QS2M">
    <property type="taxonomic scope" value="Eukaryota"/>
</dbReference>
<dbReference type="UniPathway" id="UPA00060">
    <property type="reaction ID" value="UER00139"/>
</dbReference>
<comment type="similarity">
    <text evidence="17">In the N-terminal section; belongs to the thiamine-phosphate synthase family.</text>
</comment>
<evidence type="ECO:0000256" key="4">
    <source>
        <dbReference type="ARBA" id="ARBA00004868"/>
    </source>
</evidence>
<evidence type="ECO:0000313" key="20">
    <source>
        <dbReference type="Proteomes" id="UP000006310"/>
    </source>
</evidence>
<evidence type="ECO:0000256" key="11">
    <source>
        <dbReference type="ARBA" id="ARBA00022842"/>
    </source>
</evidence>
<organism evidence="19 20">
    <name type="scientific">Huiozyma naganishii (strain ATCC MYA-139 / BCRC 22969 / CBS 8797 / KCTC 17520 / NBRC 10181 / NCYC 3082 / Yp74L-3)</name>
    <name type="common">Yeast</name>
    <name type="synonym">Kazachstania naganishii</name>
    <dbReference type="NCBI Taxonomy" id="1071383"/>
    <lineage>
        <taxon>Eukaryota</taxon>
        <taxon>Fungi</taxon>
        <taxon>Dikarya</taxon>
        <taxon>Ascomycota</taxon>
        <taxon>Saccharomycotina</taxon>
        <taxon>Saccharomycetes</taxon>
        <taxon>Saccharomycetales</taxon>
        <taxon>Saccharomycetaceae</taxon>
        <taxon>Huiozyma</taxon>
    </lineage>
</organism>
<dbReference type="OMA" id="GQTDMPI"/>
<comment type="function">
    <text evidence="3">Condenses 4-methyl-5-(beta-hydroxyethyl)thiazole monophosphate (THZ-P) and 2-methyl-4-amino-5-hydroxymethyl pyrimidine pyrophosphate (HMP-PP) to form thiamine monophosphate (TMP).</text>
</comment>
<evidence type="ECO:0000313" key="19">
    <source>
        <dbReference type="EMBL" id="CCK69856.1"/>
    </source>
</evidence>
<dbReference type="AlphaFoldDB" id="J7S6M2"/>
<evidence type="ECO:0000256" key="7">
    <source>
        <dbReference type="ARBA" id="ARBA00022723"/>
    </source>
</evidence>
<dbReference type="Pfam" id="PF02581">
    <property type="entry name" value="TMP-TENI"/>
    <property type="match status" value="1"/>
</dbReference>
<accession>J7S6M2</accession>
<keyword evidence="8" id="KW-0547">Nucleotide-binding</keyword>
<dbReference type="Gene3D" id="3.20.20.70">
    <property type="entry name" value="Aldolase class I"/>
    <property type="match status" value="1"/>
</dbReference>
<reference evidence="19 20" key="1">
    <citation type="journal article" date="2011" name="Proc. Natl. Acad. Sci. U.S.A.">
        <title>Evolutionary erosion of yeast sex chromosomes by mating-type switching accidents.</title>
        <authorList>
            <person name="Gordon J.L."/>
            <person name="Armisen D."/>
            <person name="Proux-Wera E."/>
            <person name="Oheigeartaigh S.S."/>
            <person name="Byrne K.P."/>
            <person name="Wolfe K.H."/>
        </authorList>
    </citation>
    <scope>NUCLEOTIDE SEQUENCE [LARGE SCALE GENOMIC DNA]</scope>
    <source>
        <strain evidence="20">ATCC MYA-139 / BCRC 22969 / CBS 8797 / CCRC 22969 / KCTC 17520 / NBRC 10181 / NCYC 3082</strain>
    </source>
</reference>
<dbReference type="FunFam" id="3.40.1190.20:FF:000055">
    <property type="entry name" value="Hydroxyethylthiazole kinase"/>
    <property type="match status" value="1"/>
</dbReference>
<dbReference type="Proteomes" id="UP000006310">
    <property type="component" value="Chromosome 4"/>
</dbReference>
<keyword evidence="6" id="KW-0808">Transferase</keyword>
<dbReference type="GO" id="GO:0009229">
    <property type="term" value="P:thiamine diphosphate biosynthetic process"/>
    <property type="evidence" value="ECO:0007669"/>
    <property type="project" value="UniProtKB-UniPathway"/>
</dbReference>
<keyword evidence="7" id="KW-0479">Metal-binding</keyword>
<dbReference type="InterPro" id="IPR029056">
    <property type="entry name" value="Ribokinase-like"/>
</dbReference>
<keyword evidence="12" id="KW-0784">Thiamine biosynthesis</keyword>
<dbReference type="GO" id="GO:0005829">
    <property type="term" value="C:cytosol"/>
    <property type="evidence" value="ECO:0007669"/>
    <property type="project" value="EnsemblFungi"/>
</dbReference>
<dbReference type="HAMAP" id="MF_00097">
    <property type="entry name" value="TMP_synthase"/>
    <property type="match status" value="1"/>
</dbReference>
<feature type="domain" description="Thiamine phosphate synthase/TenI" evidence="18">
    <location>
        <begin position="24"/>
        <end position="224"/>
    </location>
</feature>
<dbReference type="SUPFAM" id="SSF51391">
    <property type="entry name" value="Thiamin phosphate synthase"/>
    <property type="match status" value="1"/>
</dbReference>
<comment type="catalytic activity">
    <reaction evidence="15">
        <text>2-[(2R,5Z)-2-carboxy-4-methylthiazol-5(2H)-ylidene]ethyl phosphate + 4-amino-2-methyl-5-(diphosphooxymethyl)pyrimidine + 2 H(+) = thiamine phosphate + CO2 + diphosphate</text>
        <dbReference type="Rhea" id="RHEA:47844"/>
        <dbReference type="ChEBI" id="CHEBI:15378"/>
        <dbReference type="ChEBI" id="CHEBI:16526"/>
        <dbReference type="ChEBI" id="CHEBI:33019"/>
        <dbReference type="ChEBI" id="CHEBI:37575"/>
        <dbReference type="ChEBI" id="CHEBI:57841"/>
        <dbReference type="ChEBI" id="CHEBI:62899"/>
        <dbReference type="EC" id="2.5.1.3"/>
    </reaction>
</comment>
<evidence type="ECO:0000256" key="6">
    <source>
        <dbReference type="ARBA" id="ARBA00022679"/>
    </source>
</evidence>
<keyword evidence="9" id="KW-0418">Kinase</keyword>
<evidence type="ECO:0000256" key="2">
    <source>
        <dbReference type="ARBA" id="ARBA00001946"/>
    </source>
</evidence>
<comment type="catalytic activity">
    <reaction evidence="14">
        <text>2-(2-carboxy-4-methylthiazol-5-yl)ethyl phosphate + 4-amino-2-methyl-5-(diphosphooxymethyl)pyrimidine + 2 H(+) = thiamine phosphate + CO2 + diphosphate</text>
        <dbReference type="Rhea" id="RHEA:47848"/>
        <dbReference type="ChEBI" id="CHEBI:15378"/>
        <dbReference type="ChEBI" id="CHEBI:16526"/>
        <dbReference type="ChEBI" id="CHEBI:33019"/>
        <dbReference type="ChEBI" id="CHEBI:37575"/>
        <dbReference type="ChEBI" id="CHEBI:57841"/>
        <dbReference type="ChEBI" id="CHEBI:62890"/>
        <dbReference type="EC" id="2.5.1.3"/>
    </reaction>
</comment>
<dbReference type="Gene3D" id="3.40.1190.20">
    <property type="match status" value="1"/>
</dbReference>
<dbReference type="NCBIfam" id="TIGR00693">
    <property type="entry name" value="thiE"/>
    <property type="match status" value="1"/>
</dbReference>
<proteinExistence type="inferred from homology"/>
<dbReference type="InterPro" id="IPR034291">
    <property type="entry name" value="TMP_synthase"/>
</dbReference>
<name>J7S6M2_HUIN7</name>
<evidence type="ECO:0000256" key="10">
    <source>
        <dbReference type="ARBA" id="ARBA00022840"/>
    </source>
</evidence>
<dbReference type="CDD" id="cd00564">
    <property type="entry name" value="TMP_TenI"/>
    <property type="match status" value="1"/>
</dbReference>
<comment type="similarity">
    <text evidence="16">In the C-terminal section; belongs to the Thz kinase family.</text>
</comment>
<dbReference type="InterPro" id="IPR013785">
    <property type="entry name" value="Aldolase_TIM"/>
</dbReference>
<dbReference type="InterPro" id="IPR022998">
    <property type="entry name" value="ThiamineP_synth_TenI"/>
</dbReference>
<dbReference type="NCBIfam" id="TIGR00694">
    <property type="entry name" value="thiM"/>
    <property type="match status" value="1"/>
</dbReference>
<evidence type="ECO:0000256" key="16">
    <source>
        <dbReference type="ARBA" id="ARBA00061146"/>
    </source>
</evidence>
<dbReference type="CDD" id="cd01170">
    <property type="entry name" value="THZ_kinase"/>
    <property type="match status" value="1"/>
</dbReference>
<evidence type="ECO:0000256" key="17">
    <source>
        <dbReference type="ARBA" id="ARBA00061283"/>
    </source>
</evidence>
<dbReference type="PANTHER" id="PTHR20857">
    <property type="entry name" value="THIAMINE-PHOSPHATE PYROPHOSPHORYLASE"/>
    <property type="match status" value="1"/>
</dbReference>
<dbReference type="GO" id="GO:0004417">
    <property type="term" value="F:hydroxyethylthiazole kinase activity"/>
    <property type="evidence" value="ECO:0007669"/>
    <property type="project" value="UniProtKB-EC"/>
</dbReference>
<evidence type="ECO:0000256" key="1">
    <source>
        <dbReference type="ARBA" id="ARBA00001771"/>
    </source>
</evidence>
<dbReference type="PANTHER" id="PTHR20857:SF23">
    <property type="entry name" value="THIAMINE BIOSYNTHETIC BIFUNCTIONAL ENZYME"/>
    <property type="match status" value="1"/>
</dbReference>
<comment type="catalytic activity">
    <reaction evidence="1">
        <text>5-(2-hydroxyethyl)-4-methylthiazole + ATP = 4-methyl-5-(2-phosphooxyethyl)-thiazole + ADP + H(+)</text>
        <dbReference type="Rhea" id="RHEA:24212"/>
        <dbReference type="ChEBI" id="CHEBI:15378"/>
        <dbReference type="ChEBI" id="CHEBI:17957"/>
        <dbReference type="ChEBI" id="CHEBI:30616"/>
        <dbReference type="ChEBI" id="CHEBI:58296"/>
        <dbReference type="ChEBI" id="CHEBI:456216"/>
        <dbReference type="EC" id="2.7.1.50"/>
    </reaction>
</comment>
<gene>
    <name evidence="19" type="primary">KNAG0D01040</name>
    <name evidence="19" type="ordered locus">KNAG_0D01040</name>
</gene>
<protein>
    <recommendedName>
        <fullName evidence="18">Thiamine phosphate synthase/TenI domain-containing protein</fullName>
    </recommendedName>
</protein>
<comment type="pathway">
    <text evidence="4">Cofactor biosynthesis; thiamine diphosphate biosynthesis; 4-methyl-5-(2-phosphoethyl)-thiazole from 5-(2-hydroxyethyl)-4-methylthiazole: step 1/1.</text>
</comment>
<dbReference type="GeneID" id="34525545"/>
<comment type="catalytic activity">
    <reaction evidence="13">
        <text>4-methyl-5-(2-phosphooxyethyl)-thiazole + 4-amino-2-methyl-5-(diphosphooxymethyl)pyrimidine + H(+) = thiamine phosphate + diphosphate</text>
        <dbReference type="Rhea" id="RHEA:22328"/>
        <dbReference type="ChEBI" id="CHEBI:15378"/>
        <dbReference type="ChEBI" id="CHEBI:33019"/>
        <dbReference type="ChEBI" id="CHEBI:37575"/>
        <dbReference type="ChEBI" id="CHEBI:57841"/>
        <dbReference type="ChEBI" id="CHEBI:58296"/>
        <dbReference type="EC" id="2.5.1.3"/>
    </reaction>
</comment>
<dbReference type="GO" id="GO:0000287">
    <property type="term" value="F:magnesium ion binding"/>
    <property type="evidence" value="ECO:0007669"/>
    <property type="project" value="InterPro"/>
</dbReference>
<reference evidence="20" key="2">
    <citation type="submission" date="2012-08" db="EMBL/GenBank/DDBJ databases">
        <title>Genome sequence of Kazachstania naganishii.</title>
        <authorList>
            <person name="Gordon J.L."/>
            <person name="Armisen D."/>
            <person name="Proux-Wera E."/>
            <person name="OhEigeartaigh S.S."/>
            <person name="Byrne K.P."/>
            <person name="Wolfe K.H."/>
        </authorList>
    </citation>
    <scope>NUCLEOTIDE SEQUENCE [LARGE SCALE GENOMIC DNA]</scope>
    <source>
        <strain evidence="20">ATCC MYA-139 / BCRC 22969 / CBS 8797 / CCRC 22969 / KCTC 17520 / NBRC 10181 / NCYC 3082</strain>
    </source>
</reference>
<keyword evidence="10" id="KW-0067">ATP-binding</keyword>
<dbReference type="RefSeq" id="XP_022464102.1">
    <property type="nucleotide sequence ID" value="XM_022607514.1"/>
</dbReference>
<evidence type="ECO:0000256" key="5">
    <source>
        <dbReference type="ARBA" id="ARBA00005165"/>
    </source>
</evidence>
<evidence type="ECO:0000256" key="14">
    <source>
        <dbReference type="ARBA" id="ARBA00047851"/>
    </source>
</evidence>
<evidence type="ECO:0000256" key="12">
    <source>
        <dbReference type="ARBA" id="ARBA00022977"/>
    </source>
</evidence>
<dbReference type="GO" id="GO:0004789">
    <property type="term" value="F:thiamine-phosphate diphosphorylase activity"/>
    <property type="evidence" value="ECO:0007669"/>
    <property type="project" value="UniProtKB-EC"/>
</dbReference>
<dbReference type="Pfam" id="PF02110">
    <property type="entry name" value="HK"/>
    <property type="match status" value="1"/>
</dbReference>
<dbReference type="GO" id="GO:0005524">
    <property type="term" value="F:ATP binding"/>
    <property type="evidence" value="ECO:0007669"/>
    <property type="project" value="UniProtKB-KW"/>
</dbReference>
<keyword evidence="11" id="KW-0460">Magnesium</keyword>
<dbReference type="STRING" id="1071383.J7S6M2"/>
<dbReference type="HOGENOM" id="CLU_019943_1_1_1"/>
<dbReference type="PRINTS" id="PR01099">
    <property type="entry name" value="HYETHTZKNASE"/>
</dbReference>
<dbReference type="SUPFAM" id="SSF53613">
    <property type="entry name" value="Ribokinase-like"/>
    <property type="match status" value="1"/>
</dbReference>
<sequence>MYSSNEIKLDTKEKVSKKDVDYSLYLVTDSTMLPEGTTLSSQVLAGLRNGVTLVQLREKDTDTKTFIAEAMEVKKLCDQFRVPLIINDRVDVALAIDADGVHVGQDDMPIPMVRKLLGPDKILGWSVGKVSEVETLAEWGPDMIDYIGIGMVFPTKTKKNPKKSPMGPQGVCRILDALETNGADWCRTVAIGGLHPDCIERVLLQCGSLNGKRSIDGISLVSDIMASPDAARSTRILRELILKNYYNYVDVQLKKSAAAINVKSVLNQVTKNRPLVQHMTNKVHQNFGANVTLALNGSPIMSEIQSEARDLAQIPNASLLVNTGSVAPIETVKTAIEAYNEFKRPIVFDPVGYSATETRHVLNDTLLTYGQFSCIKGNSSEILSLARFSTSKMKGVDAGNTDVDSSLLLSATQTVAYKFKTICVCTGELDFIADGTFGGEYALSKGTEGYDAKSIPYIVVKNGSIPIMGEITASGCSLGSTIACLLGGLDTEGSAFDAVVSAVLLFKSAGKLASLKCKGSGSFHVELIDALYQLVRENKPETWTAQLTKEYEGFIE</sequence>
<dbReference type="KEGG" id="kng:KNAG_0D01040"/>
<evidence type="ECO:0000256" key="13">
    <source>
        <dbReference type="ARBA" id="ARBA00047334"/>
    </source>
</evidence>
<evidence type="ECO:0000259" key="18">
    <source>
        <dbReference type="Pfam" id="PF02581"/>
    </source>
</evidence>